<dbReference type="EC" id="2.3.1.266" evidence="5"/>
<reference evidence="7" key="1">
    <citation type="journal article" date="2020" name="mSystems">
        <title>Genome- and Community-Level Interaction Insights into Carbon Utilization and Element Cycling Functions of Hydrothermarchaeota in Hydrothermal Sediment.</title>
        <authorList>
            <person name="Zhou Z."/>
            <person name="Liu Y."/>
            <person name="Xu W."/>
            <person name="Pan J."/>
            <person name="Luo Z.H."/>
            <person name="Li M."/>
        </authorList>
    </citation>
    <scope>NUCLEOTIDE SEQUENCE [LARGE SCALE GENOMIC DNA]</scope>
    <source>
        <strain evidence="7">SpSt-853</strain>
    </source>
</reference>
<dbReference type="Pfam" id="PF00583">
    <property type="entry name" value="Acetyltransf_1"/>
    <property type="match status" value="1"/>
</dbReference>
<evidence type="ECO:0000256" key="2">
    <source>
        <dbReference type="ARBA" id="ARBA00022490"/>
    </source>
</evidence>
<dbReference type="InterPro" id="IPR006464">
    <property type="entry name" value="AcTrfase_RimI/Ard1"/>
</dbReference>
<accession>A0A7C5ALA3</accession>
<evidence type="ECO:0000256" key="1">
    <source>
        <dbReference type="ARBA" id="ARBA00005395"/>
    </source>
</evidence>
<comment type="function">
    <text evidence="5">Acetylates the N-terminal alanine of ribosomal protein bS18.</text>
</comment>
<dbReference type="CDD" id="cd04301">
    <property type="entry name" value="NAT_SF"/>
    <property type="match status" value="1"/>
</dbReference>
<gene>
    <name evidence="7" type="primary">rimI</name>
    <name evidence="7" type="ORF">ENW48_04370</name>
</gene>
<name>A0A7C5ALA3_9BACT</name>
<dbReference type="GO" id="GO:0005737">
    <property type="term" value="C:cytoplasm"/>
    <property type="evidence" value="ECO:0007669"/>
    <property type="project" value="UniProtKB-SubCell"/>
</dbReference>
<dbReference type="NCBIfam" id="TIGR01575">
    <property type="entry name" value="rimI"/>
    <property type="match status" value="1"/>
</dbReference>
<dbReference type="SUPFAM" id="SSF55729">
    <property type="entry name" value="Acyl-CoA N-acyltransferases (Nat)"/>
    <property type="match status" value="1"/>
</dbReference>
<dbReference type="PANTHER" id="PTHR43420">
    <property type="entry name" value="ACETYLTRANSFERASE"/>
    <property type="match status" value="1"/>
</dbReference>
<evidence type="ECO:0000259" key="6">
    <source>
        <dbReference type="PROSITE" id="PS51186"/>
    </source>
</evidence>
<dbReference type="InterPro" id="IPR016181">
    <property type="entry name" value="Acyl_CoA_acyltransferase"/>
</dbReference>
<dbReference type="EMBL" id="DTKJ01000030">
    <property type="protein sequence ID" value="HGZ11434.1"/>
    <property type="molecule type" value="Genomic_DNA"/>
</dbReference>
<evidence type="ECO:0000256" key="3">
    <source>
        <dbReference type="ARBA" id="ARBA00022679"/>
    </source>
</evidence>
<feature type="domain" description="N-acetyltransferase" evidence="6">
    <location>
        <begin position="5"/>
        <end position="153"/>
    </location>
</feature>
<dbReference type="InterPro" id="IPR000182">
    <property type="entry name" value="GNAT_dom"/>
</dbReference>
<comment type="catalytic activity">
    <reaction evidence="5">
        <text>N-terminal L-alanyl-[ribosomal protein bS18] + acetyl-CoA = N-terminal N(alpha)-acetyl-L-alanyl-[ribosomal protein bS18] + CoA + H(+)</text>
        <dbReference type="Rhea" id="RHEA:43756"/>
        <dbReference type="Rhea" id="RHEA-COMP:10676"/>
        <dbReference type="Rhea" id="RHEA-COMP:10677"/>
        <dbReference type="ChEBI" id="CHEBI:15378"/>
        <dbReference type="ChEBI" id="CHEBI:57287"/>
        <dbReference type="ChEBI" id="CHEBI:57288"/>
        <dbReference type="ChEBI" id="CHEBI:64718"/>
        <dbReference type="ChEBI" id="CHEBI:83683"/>
        <dbReference type="EC" id="2.3.1.266"/>
    </reaction>
</comment>
<evidence type="ECO:0000256" key="5">
    <source>
        <dbReference type="RuleBase" id="RU363094"/>
    </source>
</evidence>
<comment type="subcellular location">
    <subcellularLocation>
        <location evidence="5">Cytoplasm</location>
    </subcellularLocation>
</comment>
<organism evidence="7">
    <name type="scientific">Desulfobacca acetoxidans</name>
    <dbReference type="NCBI Taxonomy" id="60893"/>
    <lineage>
        <taxon>Bacteria</taxon>
        <taxon>Pseudomonadati</taxon>
        <taxon>Thermodesulfobacteriota</taxon>
        <taxon>Desulfobaccia</taxon>
        <taxon>Desulfobaccales</taxon>
        <taxon>Desulfobaccaceae</taxon>
        <taxon>Desulfobacca</taxon>
    </lineage>
</organism>
<evidence type="ECO:0000256" key="4">
    <source>
        <dbReference type="ARBA" id="ARBA00023315"/>
    </source>
</evidence>
<dbReference type="GO" id="GO:0008999">
    <property type="term" value="F:protein-N-terminal-alanine acetyltransferase activity"/>
    <property type="evidence" value="ECO:0007669"/>
    <property type="project" value="UniProtKB-EC"/>
</dbReference>
<keyword evidence="2 5" id="KW-0963">Cytoplasm</keyword>
<proteinExistence type="inferred from homology"/>
<dbReference type="PANTHER" id="PTHR43420:SF44">
    <property type="entry name" value="ACETYLTRANSFERASE YPEA"/>
    <property type="match status" value="1"/>
</dbReference>
<dbReference type="InterPro" id="IPR050680">
    <property type="entry name" value="YpeA/RimI_acetyltransf"/>
</dbReference>
<evidence type="ECO:0000313" key="7">
    <source>
        <dbReference type="EMBL" id="HGZ11434.1"/>
    </source>
</evidence>
<keyword evidence="3 7" id="KW-0808">Transferase</keyword>
<dbReference type="PROSITE" id="PS51186">
    <property type="entry name" value="GNAT"/>
    <property type="match status" value="1"/>
</dbReference>
<dbReference type="Gene3D" id="3.40.630.30">
    <property type="match status" value="1"/>
</dbReference>
<sequence>MTTSAFIRRARLADVRSLCEIERLSFSTPWTMWCFLGELANPRSTILVAGPLPPEPWEVWGYLVFWLVADEMHILNLAVHPERRRRGVARSLLAAGLAQAQAHHATMAWLEVRPSNTAALALYQSFGFKEVGRRPGYYSDNGEDALIYALYWE</sequence>
<protein>
    <recommendedName>
        <fullName evidence="5">[Ribosomal protein bS18]-alanine N-acetyltransferase</fullName>
        <ecNumber evidence="5">2.3.1.266</ecNumber>
    </recommendedName>
</protein>
<dbReference type="AlphaFoldDB" id="A0A7C5ALA3"/>
<keyword evidence="4" id="KW-0012">Acyltransferase</keyword>
<comment type="caution">
    <text evidence="7">The sequence shown here is derived from an EMBL/GenBank/DDBJ whole genome shotgun (WGS) entry which is preliminary data.</text>
</comment>
<comment type="similarity">
    <text evidence="1 5">Belongs to the acetyltransferase family. RimI subfamily.</text>
</comment>